<dbReference type="Proteomes" id="UP000639606">
    <property type="component" value="Unassembled WGS sequence"/>
</dbReference>
<feature type="region of interest" description="Disordered" evidence="1">
    <location>
        <begin position="65"/>
        <end position="164"/>
    </location>
</feature>
<evidence type="ECO:0000313" key="3">
    <source>
        <dbReference type="Proteomes" id="UP000639606"/>
    </source>
</evidence>
<proteinExistence type="predicted"/>
<reference evidence="2" key="1">
    <citation type="journal article" date="2014" name="Int. J. Syst. Evol. Microbiol.">
        <title>Complete genome sequence of Corynebacterium casei LMG S-19264T (=DSM 44701T), isolated from a smear-ripened cheese.</title>
        <authorList>
            <consortium name="US DOE Joint Genome Institute (JGI-PGF)"/>
            <person name="Walter F."/>
            <person name="Albersmeier A."/>
            <person name="Kalinowski J."/>
            <person name="Ruckert C."/>
        </authorList>
    </citation>
    <scope>NUCLEOTIDE SEQUENCE</scope>
    <source>
        <strain evidence="2">JCM 3313</strain>
    </source>
</reference>
<comment type="caution">
    <text evidence="2">The sequence shown here is derived from an EMBL/GenBank/DDBJ whole genome shotgun (WGS) entry which is preliminary data.</text>
</comment>
<dbReference type="AlphaFoldDB" id="A0A918EDS0"/>
<evidence type="ECO:0000313" key="2">
    <source>
        <dbReference type="EMBL" id="GGP59738.1"/>
    </source>
</evidence>
<dbReference type="EMBL" id="BMRG01000006">
    <property type="protein sequence ID" value="GGP59738.1"/>
    <property type="molecule type" value="Genomic_DNA"/>
</dbReference>
<sequence length="164" mass="17156">MLVLPLVLLGGGVALLVLFGWGERARVPRGEVEVADLPAVVSTRPSPPAVTLTHVEQPVALREVAHVEPPPPPPPPRWTPARGVVPTRDAPPPVAAVDTPPAEPPAHLEQRQLVRAETPTTTPSRRLLSPVLPPPSTTEAAEVPLGRAAVEPSGTESPIPPTTT</sequence>
<protein>
    <submittedName>
        <fullName evidence="2">Uncharacterized protein</fullName>
    </submittedName>
</protein>
<evidence type="ECO:0000256" key="1">
    <source>
        <dbReference type="SAM" id="MobiDB-lite"/>
    </source>
</evidence>
<accession>A0A918EDS0</accession>
<gene>
    <name evidence="2" type="ORF">GCM10010185_35160</name>
</gene>
<organism evidence="2 3">
    <name type="scientific">Saccharothrix coeruleofusca</name>
    <dbReference type="NCBI Taxonomy" id="33919"/>
    <lineage>
        <taxon>Bacteria</taxon>
        <taxon>Bacillati</taxon>
        <taxon>Actinomycetota</taxon>
        <taxon>Actinomycetes</taxon>
        <taxon>Pseudonocardiales</taxon>
        <taxon>Pseudonocardiaceae</taxon>
        <taxon>Saccharothrix</taxon>
    </lineage>
</organism>
<name>A0A918EDS0_9PSEU</name>
<reference evidence="2" key="2">
    <citation type="submission" date="2020-09" db="EMBL/GenBank/DDBJ databases">
        <authorList>
            <person name="Sun Q."/>
            <person name="Ohkuma M."/>
        </authorList>
    </citation>
    <scope>NUCLEOTIDE SEQUENCE</scope>
    <source>
        <strain evidence="2">JCM 3313</strain>
    </source>
</reference>
<keyword evidence="3" id="KW-1185">Reference proteome</keyword>
<feature type="compositionally biased region" description="Pro residues" evidence="1">
    <location>
        <begin position="68"/>
        <end position="78"/>
    </location>
</feature>